<dbReference type="Proteomes" id="UP001322138">
    <property type="component" value="Unassembled WGS sequence"/>
</dbReference>
<proteinExistence type="predicted"/>
<protein>
    <submittedName>
        <fullName evidence="1">Uncharacterized protein</fullName>
    </submittedName>
</protein>
<sequence length="52" mass="5990">MVPPYTAEEKQWLRVHFDGEFKSFMVYGLGIYDEDECAEGRLNARAMMANDG</sequence>
<evidence type="ECO:0000313" key="2">
    <source>
        <dbReference type="Proteomes" id="UP001322138"/>
    </source>
</evidence>
<evidence type="ECO:0000313" key="1">
    <source>
        <dbReference type="EMBL" id="KAK4644233.1"/>
    </source>
</evidence>
<name>A0ABR0FL96_9PEZI</name>
<dbReference type="EMBL" id="JAFFGZ010000005">
    <property type="protein sequence ID" value="KAK4644233.1"/>
    <property type="molecule type" value="Genomic_DNA"/>
</dbReference>
<reference evidence="1 2" key="1">
    <citation type="journal article" date="2023" name="bioRxiv">
        <title>High-quality genome assemblies of four members of thePodospora anserinaspecies complex.</title>
        <authorList>
            <person name="Ament-Velasquez S.L."/>
            <person name="Vogan A.A."/>
            <person name="Wallerman O."/>
            <person name="Hartmann F."/>
            <person name="Gautier V."/>
            <person name="Silar P."/>
            <person name="Giraud T."/>
            <person name="Johannesson H."/>
        </authorList>
    </citation>
    <scope>NUCLEOTIDE SEQUENCE [LARGE SCALE GENOMIC DNA]</scope>
    <source>
        <strain evidence="1 2">CBS 112042</strain>
    </source>
</reference>
<comment type="caution">
    <text evidence="1">The sequence shown here is derived from an EMBL/GenBank/DDBJ whole genome shotgun (WGS) entry which is preliminary data.</text>
</comment>
<dbReference type="RefSeq" id="XP_062733209.1">
    <property type="nucleotide sequence ID" value="XM_062877441.1"/>
</dbReference>
<accession>A0ABR0FL96</accession>
<organism evidence="1 2">
    <name type="scientific">Podospora bellae-mahoneyi</name>
    <dbReference type="NCBI Taxonomy" id="2093777"/>
    <lineage>
        <taxon>Eukaryota</taxon>
        <taxon>Fungi</taxon>
        <taxon>Dikarya</taxon>
        <taxon>Ascomycota</taxon>
        <taxon>Pezizomycotina</taxon>
        <taxon>Sordariomycetes</taxon>
        <taxon>Sordariomycetidae</taxon>
        <taxon>Sordariales</taxon>
        <taxon>Podosporaceae</taxon>
        <taxon>Podospora</taxon>
    </lineage>
</organism>
<keyword evidence="2" id="KW-1185">Reference proteome</keyword>
<dbReference type="GeneID" id="87896923"/>
<gene>
    <name evidence="1" type="ORF">QC761_302987</name>
</gene>